<dbReference type="GO" id="GO:0071973">
    <property type="term" value="P:bacterial-type flagellum-dependent cell motility"/>
    <property type="evidence" value="ECO:0007669"/>
    <property type="project" value="InterPro"/>
</dbReference>
<evidence type="ECO:0000256" key="3">
    <source>
        <dbReference type="ARBA" id="ARBA00006602"/>
    </source>
</evidence>
<dbReference type="Proteomes" id="UP000063236">
    <property type="component" value="Unassembled WGS sequence"/>
</dbReference>
<dbReference type="InterPro" id="IPR000563">
    <property type="entry name" value="Flag_FliH"/>
</dbReference>
<keyword evidence="9" id="KW-1006">Bacterial flagellum protein export</keyword>
<evidence type="ECO:0000256" key="1">
    <source>
        <dbReference type="ARBA" id="ARBA00003041"/>
    </source>
</evidence>
<gene>
    <name evidence="12" type="ORF">WL88_28915</name>
</gene>
<dbReference type="PANTHER" id="PTHR34982">
    <property type="entry name" value="YOP PROTEINS TRANSLOCATION PROTEIN L"/>
    <property type="match status" value="1"/>
</dbReference>
<feature type="region of interest" description="Disordered" evidence="10">
    <location>
        <begin position="16"/>
        <end position="72"/>
    </location>
</feature>
<proteinExistence type="inferred from homology"/>
<keyword evidence="12" id="KW-0969">Cilium</keyword>
<dbReference type="GO" id="GO:0044781">
    <property type="term" value="P:bacterial-type flagellum organization"/>
    <property type="evidence" value="ECO:0007669"/>
    <property type="project" value="UniProtKB-KW"/>
</dbReference>
<dbReference type="GO" id="GO:0005829">
    <property type="term" value="C:cytosol"/>
    <property type="evidence" value="ECO:0007669"/>
    <property type="project" value="TreeGrafter"/>
</dbReference>
<keyword evidence="12" id="KW-0282">Flagellum</keyword>
<evidence type="ECO:0000259" key="11">
    <source>
        <dbReference type="Pfam" id="PF02108"/>
    </source>
</evidence>
<evidence type="ECO:0000313" key="13">
    <source>
        <dbReference type="Proteomes" id="UP000063236"/>
    </source>
</evidence>
<dbReference type="PANTHER" id="PTHR34982:SF1">
    <property type="entry name" value="FLAGELLAR ASSEMBLY PROTEIN FLIH"/>
    <property type="match status" value="1"/>
</dbReference>
<keyword evidence="7" id="KW-1005">Bacterial flagellum biogenesis</keyword>
<dbReference type="GO" id="GO:0009288">
    <property type="term" value="C:bacterial-type flagellum"/>
    <property type="evidence" value="ECO:0007669"/>
    <property type="project" value="InterPro"/>
</dbReference>
<feature type="domain" description="Flagellar assembly protein FliH/Type III secretion system HrpE" evidence="11">
    <location>
        <begin position="92"/>
        <end position="210"/>
    </location>
</feature>
<evidence type="ECO:0000256" key="7">
    <source>
        <dbReference type="ARBA" id="ARBA00022795"/>
    </source>
</evidence>
<name>A0AAW3P8H4_9BURK</name>
<dbReference type="InterPro" id="IPR051472">
    <property type="entry name" value="T3SS_Stator/FliH"/>
</dbReference>
<evidence type="ECO:0000256" key="4">
    <source>
        <dbReference type="ARBA" id="ARBA00016507"/>
    </source>
</evidence>
<dbReference type="EMBL" id="LPJV01000062">
    <property type="protein sequence ID" value="KWF45104.1"/>
    <property type="molecule type" value="Genomic_DNA"/>
</dbReference>
<dbReference type="InterPro" id="IPR018035">
    <property type="entry name" value="Flagellar_FliH/T3SS_HrpE"/>
</dbReference>
<dbReference type="AlphaFoldDB" id="A0AAW3P8H4"/>
<evidence type="ECO:0000256" key="6">
    <source>
        <dbReference type="ARBA" id="ARBA00022490"/>
    </source>
</evidence>
<keyword evidence="12" id="KW-0966">Cell projection</keyword>
<keyword evidence="8" id="KW-0653">Protein transport</keyword>
<comment type="function">
    <text evidence="1">Needed for flagellar regrowth and assembly.</text>
</comment>
<accession>A0AAW3P8H4</accession>
<sequence>MRTYYPYRFPSLKAVRRNAAPEESDVSDAADEPSQESIEAGFQQGMERGYRAGLERGEAEGRERGRDEGLAAGSTEARDALYAKFSGLADTVDAMLASLQRVQEEYQAARRTELVDLVAKVAKQVIRCELTLQPNQLLSLIEETLGAMPAATDEPEVYLNPAECARLADLLPGRASQWKLVADPRLELGECRVKLGSNEADAGCQQRLEACMEQIGEQLLDTGNNAAAEKIEEAEAS</sequence>
<dbReference type="GO" id="GO:0015031">
    <property type="term" value="P:protein transport"/>
    <property type="evidence" value="ECO:0007669"/>
    <property type="project" value="UniProtKB-KW"/>
</dbReference>
<evidence type="ECO:0000256" key="10">
    <source>
        <dbReference type="SAM" id="MobiDB-lite"/>
    </source>
</evidence>
<comment type="caution">
    <text evidence="12">The sequence shown here is derived from an EMBL/GenBank/DDBJ whole genome shotgun (WGS) entry which is preliminary data.</text>
</comment>
<comment type="similarity">
    <text evidence="3">Belongs to the FliH family.</text>
</comment>
<evidence type="ECO:0000256" key="9">
    <source>
        <dbReference type="ARBA" id="ARBA00023225"/>
    </source>
</evidence>
<dbReference type="RefSeq" id="WP_059511238.1">
    <property type="nucleotide sequence ID" value="NZ_LOYB01000046.1"/>
</dbReference>
<keyword evidence="6" id="KW-0963">Cytoplasm</keyword>
<comment type="subcellular location">
    <subcellularLocation>
        <location evidence="2">Cytoplasm</location>
    </subcellularLocation>
</comment>
<evidence type="ECO:0000313" key="12">
    <source>
        <dbReference type="EMBL" id="KWF45104.1"/>
    </source>
</evidence>
<dbReference type="Pfam" id="PF02108">
    <property type="entry name" value="FliH"/>
    <property type="match status" value="1"/>
</dbReference>
<dbReference type="GO" id="GO:0003774">
    <property type="term" value="F:cytoskeletal motor activity"/>
    <property type="evidence" value="ECO:0007669"/>
    <property type="project" value="InterPro"/>
</dbReference>
<protein>
    <recommendedName>
        <fullName evidence="4">Flagellar assembly protein FliH</fullName>
    </recommendedName>
</protein>
<keyword evidence="5" id="KW-0813">Transport</keyword>
<evidence type="ECO:0000256" key="2">
    <source>
        <dbReference type="ARBA" id="ARBA00004496"/>
    </source>
</evidence>
<feature type="compositionally biased region" description="Acidic residues" evidence="10">
    <location>
        <begin position="22"/>
        <end position="34"/>
    </location>
</feature>
<evidence type="ECO:0000256" key="5">
    <source>
        <dbReference type="ARBA" id="ARBA00022448"/>
    </source>
</evidence>
<dbReference type="NCBIfam" id="NF009925">
    <property type="entry name" value="PRK13386.1"/>
    <property type="match status" value="1"/>
</dbReference>
<dbReference type="PRINTS" id="PR01003">
    <property type="entry name" value="FLGFLIH"/>
</dbReference>
<evidence type="ECO:0000256" key="8">
    <source>
        <dbReference type="ARBA" id="ARBA00022927"/>
    </source>
</evidence>
<feature type="compositionally biased region" description="Basic and acidic residues" evidence="10">
    <location>
        <begin position="48"/>
        <end position="69"/>
    </location>
</feature>
<organism evidence="12 13">
    <name type="scientific">Burkholderia diffusa</name>
    <dbReference type="NCBI Taxonomy" id="488732"/>
    <lineage>
        <taxon>Bacteria</taxon>
        <taxon>Pseudomonadati</taxon>
        <taxon>Pseudomonadota</taxon>
        <taxon>Betaproteobacteria</taxon>
        <taxon>Burkholderiales</taxon>
        <taxon>Burkholderiaceae</taxon>
        <taxon>Burkholderia</taxon>
        <taxon>Burkholderia cepacia complex</taxon>
    </lineage>
</organism>
<reference evidence="12 13" key="1">
    <citation type="submission" date="2015-11" db="EMBL/GenBank/DDBJ databases">
        <title>Expanding the genomic diversity of Burkholderia species for the development of highly accurate diagnostics.</title>
        <authorList>
            <person name="Sahl J."/>
            <person name="Keim P."/>
            <person name="Wagner D."/>
        </authorList>
    </citation>
    <scope>NUCLEOTIDE SEQUENCE [LARGE SCALE GENOMIC DNA]</scope>
    <source>
        <strain evidence="12 13">MSMB378WGS</strain>
    </source>
</reference>